<dbReference type="InterPro" id="IPR001227">
    <property type="entry name" value="Ac_transferase_dom_sf"/>
</dbReference>
<feature type="active site" description="Proton donor; for dehydratase activity" evidence="4">
    <location>
        <position position="1199"/>
    </location>
</feature>
<dbReference type="SUPFAM" id="SSF53901">
    <property type="entry name" value="Thiolase-like"/>
    <property type="match status" value="1"/>
</dbReference>
<dbReference type="InterPro" id="IPR049900">
    <property type="entry name" value="PKS_mFAS_DH"/>
</dbReference>
<evidence type="ECO:0000313" key="8">
    <source>
        <dbReference type="Proteomes" id="UP001596098"/>
    </source>
</evidence>
<gene>
    <name evidence="7" type="ORF">ACFPWU_15110</name>
</gene>
<evidence type="ECO:0000256" key="4">
    <source>
        <dbReference type="PROSITE-ProRule" id="PRU01363"/>
    </source>
</evidence>
<dbReference type="InterPro" id="IPR018201">
    <property type="entry name" value="Ketoacyl_synth_AS"/>
</dbReference>
<dbReference type="SMART" id="SM00825">
    <property type="entry name" value="PKS_KS"/>
    <property type="match status" value="1"/>
</dbReference>
<comment type="caution">
    <text evidence="7">The sequence shown here is derived from an EMBL/GenBank/DDBJ whole genome shotgun (WGS) entry which is preliminary data.</text>
</comment>
<feature type="region of interest" description="N-terminal hotdog fold" evidence="4">
    <location>
        <begin position="996"/>
        <end position="1135"/>
    </location>
</feature>
<feature type="domain" description="PKS/mFAS DH" evidence="6">
    <location>
        <begin position="996"/>
        <end position="1284"/>
    </location>
</feature>
<dbReference type="InterPro" id="IPR016039">
    <property type="entry name" value="Thiolase-like"/>
</dbReference>
<dbReference type="Gene3D" id="3.40.47.10">
    <property type="match status" value="1"/>
</dbReference>
<dbReference type="PROSITE" id="PS52019">
    <property type="entry name" value="PKS_MFAS_DH"/>
    <property type="match status" value="1"/>
</dbReference>
<dbReference type="EMBL" id="JBHSQI010000009">
    <property type="protein sequence ID" value="MFC6154994.1"/>
    <property type="molecule type" value="Genomic_DNA"/>
</dbReference>
<dbReference type="Proteomes" id="UP001596098">
    <property type="component" value="Unassembled WGS sequence"/>
</dbReference>
<dbReference type="InterPro" id="IPR042104">
    <property type="entry name" value="PKS_dehydratase_sf"/>
</dbReference>
<evidence type="ECO:0000256" key="2">
    <source>
        <dbReference type="ARBA" id="ARBA00022553"/>
    </source>
</evidence>
<dbReference type="InterPro" id="IPR014031">
    <property type="entry name" value="Ketoacyl_synth_C"/>
</dbReference>
<feature type="domain" description="Ketosynthase family 3 (KS3)" evidence="5">
    <location>
        <begin position="14"/>
        <end position="468"/>
    </location>
</feature>
<keyword evidence="3" id="KW-0808">Transferase</keyword>
<dbReference type="PANTHER" id="PTHR43775">
    <property type="entry name" value="FATTY ACID SYNTHASE"/>
    <property type="match status" value="1"/>
</dbReference>
<evidence type="ECO:0000256" key="1">
    <source>
        <dbReference type="ARBA" id="ARBA00022450"/>
    </source>
</evidence>
<dbReference type="Pfam" id="PF01648">
    <property type="entry name" value="ACPS"/>
    <property type="match status" value="1"/>
</dbReference>
<evidence type="ECO:0000313" key="7">
    <source>
        <dbReference type="EMBL" id="MFC6154994.1"/>
    </source>
</evidence>
<dbReference type="RefSeq" id="WP_128221923.1">
    <property type="nucleotide sequence ID" value="NZ_CP034929.1"/>
</dbReference>
<dbReference type="InterPro" id="IPR014043">
    <property type="entry name" value="Acyl_transferase_dom"/>
</dbReference>
<dbReference type="CDD" id="cd00833">
    <property type="entry name" value="PKS"/>
    <property type="match status" value="1"/>
</dbReference>
<evidence type="ECO:0000259" key="5">
    <source>
        <dbReference type="PROSITE" id="PS52004"/>
    </source>
</evidence>
<name>A0ABW1R293_9ACTN</name>
<dbReference type="Pfam" id="PF02801">
    <property type="entry name" value="Ketoacyl-synt_C"/>
    <property type="match status" value="1"/>
</dbReference>
<dbReference type="PANTHER" id="PTHR43775:SF37">
    <property type="entry name" value="SI:DKEY-61P9.11"/>
    <property type="match status" value="1"/>
</dbReference>
<evidence type="ECO:0000259" key="6">
    <source>
        <dbReference type="PROSITE" id="PS52019"/>
    </source>
</evidence>
<organism evidence="7 8">
    <name type="scientific">Nocardioides yefusunii</name>
    <dbReference type="NCBI Taxonomy" id="2500546"/>
    <lineage>
        <taxon>Bacteria</taxon>
        <taxon>Bacillati</taxon>
        <taxon>Actinomycetota</taxon>
        <taxon>Actinomycetes</taxon>
        <taxon>Propionibacteriales</taxon>
        <taxon>Nocardioidaceae</taxon>
        <taxon>Nocardioides</taxon>
    </lineage>
</organism>
<dbReference type="Gene3D" id="3.10.129.110">
    <property type="entry name" value="Polyketide synthase dehydratase"/>
    <property type="match status" value="1"/>
</dbReference>
<proteinExistence type="predicted"/>
<dbReference type="Gene3D" id="3.40.366.10">
    <property type="entry name" value="Malonyl-Coenzyme A Acyl Carrier Protein, domain 2"/>
    <property type="match status" value="1"/>
</dbReference>
<dbReference type="InterPro" id="IPR037143">
    <property type="entry name" value="4-PPantetheinyl_Trfase_dom_sf"/>
</dbReference>
<protein>
    <submittedName>
        <fullName evidence="7">Type I polyketide synthase</fullName>
    </submittedName>
</protein>
<dbReference type="SUPFAM" id="SSF52151">
    <property type="entry name" value="FabD/lysophospholipase-like"/>
    <property type="match status" value="1"/>
</dbReference>
<evidence type="ECO:0000256" key="3">
    <source>
        <dbReference type="ARBA" id="ARBA00022679"/>
    </source>
</evidence>
<sequence length="1568" mass="165234">MSRRRHRTGADPHRDDVAVVGVAGVFPGAPDAATFWSNVKNGVDAISDAPAQRWDPVFHDVDGKSADRFYTRRGGFVDEVATFDPLAFGIMPNAAEYAEPDQLLALSAAAAALSDAGDVHARLDPSRVAVLLGRGGYLGDGVARLDQRVRTAQQVVEVLRAVVPGVTEGQLRQVREQFHDALGPERPEASIGLVPNLAASRIANRFDFHGPAYTVDAACASSLIAVSQACDLLRSDRADLVLAGGVHHCHDLTLWSVFTQLRALSPSGGIRPFSADADGILIGEGTGILALRRWEDAVRDGDRVYAVIRGSGVASDGRASTPMSPVQSGQVAAVTAAWRQAGLDPAAAGLVEAHGTATPLGDRTEIATLREVFGDSGAPIGLGSVKSMIGHAMPAAGAAGLVKTALALHEKVLPPTLHADTPHPDLAGSRLELVGALRPWDIPTQGPRLAGVNAFGFGGINAHVVLSEAPTSAASAAFPGANSRAVDPDETVLMLAGVDADDLIAQLDALVAASPDGVATSSSVPTGGPARLAVVAPDAKRMTLARKVLARGTAFRGRNDVWFDPTGLLHPDAGDGKVAFLFPGVEPEFDPRVDDVAERFGLVWEGFSSTDAGLQTQGRGIVNVGRLLAAALDRLGVQADLMAGHSLGEWTGQIVSGIVPHASVDDLLASLRPDALEVPDVVFVALGGGAGVAQEIADTLPDTYVSHDNCTRQSVICCRPEQAPAVLENAKARKVMAQELPFRSGFHSPLFEPFAQGVLREFGSVPLNPAQVPMWSATTLAPYPDDRDEILALGGRHLVEQVRFRELTEKLHAGGVRAFVQVGSGSLTGFLDDTLRDVDVLTVSALSAPGARVSTTGLGQLRRVAAALWSAGLDLDLSLLGHPGAEVAATGAGPRPVPVGRATRLRMGAPLVRDLTPLDLGAVVPATPAIPATPAAAAAGRHQIPVPGPSIPMTSADVNGSGPVVSEFAALVQEATAAAQQVIAAAAAAPVRPRPTPVAAPPARRLTPVASERETLVPLSVEAQPWWGDHAFYPQQPGWPVLEDRFPLVPLTGLVEMMGDAARELVPGSVVVSISDVRAFRWLAVEPAVEARLVAKIDDDASAAARAVHGPDTFVVRTSFEGHCRAVVTLSGAHPAAPAPAAPPVTGVIDRAWTPETIYPDGHLFHGPAYQGIVSMEAFGVNGAAGHLLTKPYPGSLLDNAGQIFGLWVAARADKDRLVLPTSVDEFAFFGEHPTTGTRVNCVVTITEVAETFVRADLELTVEGRVWCRISGWEDRRFQSDDRLFMVLREPGERLLALPRPGGWFLTVEGWPDSASREVVMRRFLRQDERGDHMSRNPRSQRARLLGRISAKDAVRDLAFDAGVARVFPAEVAIDNDDAGRPVVRTELPGTDRVEVSISHTLGGRPPAGKVAGNAAAVGVGVAIASRDGLPGIDVERVAERSTTFENAALTAAEKSLVGTYVRSLDADTGRLCRDRELTRWWAAKEAAAKANGTGLQGRPHDFEVHEVRPAPSAEDPLRVDLLVGDRWIATTSLVLDGVRVVEPTPEAITVTPDVTPHEEYIVAWTDR</sequence>
<dbReference type="PROSITE" id="PS52004">
    <property type="entry name" value="KS3_2"/>
    <property type="match status" value="1"/>
</dbReference>
<reference evidence="8" key="1">
    <citation type="journal article" date="2019" name="Int. J. Syst. Evol. Microbiol.">
        <title>The Global Catalogue of Microorganisms (GCM) 10K type strain sequencing project: providing services to taxonomists for standard genome sequencing and annotation.</title>
        <authorList>
            <consortium name="The Broad Institute Genomics Platform"/>
            <consortium name="The Broad Institute Genome Sequencing Center for Infectious Disease"/>
            <person name="Wu L."/>
            <person name="Ma J."/>
        </authorList>
    </citation>
    <scope>NUCLEOTIDE SEQUENCE [LARGE SCALE GENOMIC DNA]</scope>
    <source>
        <strain evidence="8">DFY28</strain>
    </source>
</reference>
<feature type="region of interest" description="C-terminal hotdog fold" evidence="4">
    <location>
        <begin position="1150"/>
        <end position="1284"/>
    </location>
</feature>
<dbReference type="Pfam" id="PF00109">
    <property type="entry name" value="ketoacyl-synt"/>
    <property type="match status" value="1"/>
</dbReference>
<dbReference type="InterPro" id="IPR014030">
    <property type="entry name" value="Ketoacyl_synth_N"/>
</dbReference>
<dbReference type="InterPro" id="IPR020841">
    <property type="entry name" value="PKS_Beta-ketoAc_synthase_dom"/>
</dbReference>
<keyword evidence="8" id="KW-1185">Reference proteome</keyword>
<dbReference type="InterPro" id="IPR016035">
    <property type="entry name" value="Acyl_Trfase/lysoPLipase"/>
</dbReference>
<feature type="active site" description="Proton acceptor; for dehydratase activity" evidence="4">
    <location>
        <position position="1030"/>
    </location>
</feature>
<keyword evidence="1" id="KW-0596">Phosphopantetheine</keyword>
<accession>A0ABW1R293</accession>
<dbReference type="Pfam" id="PF00698">
    <property type="entry name" value="Acyl_transf_1"/>
    <property type="match status" value="1"/>
</dbReference>
<dbReference type="Gene3D" id="3.90.470.20">
    <property type="entry name" value="4'-phosphopantetheinyl transferase domain"/>
    <property type="match status" value="2"/>
</dbReference>
<dbReference type="SMART" id="SM00827">
    <property type="entry name" value="PKS_AT"/>
    <property type="match status" value="1"/>
</dbReference>
<dbReference type="InterPro" id="IPR050091">
    <property type="entry name" value="PKS_NRPS_Biosynth_Enz"/>
</dbReference>
<dbReference type="InterPro" id="IPR008278">
    <property type="entry name" value="4-PPantetheinyl_Trfase_dom"/>
</dbReference>
<dbReference type="PROSITE" id="PS00606">
    <property type="entry name" value="KS3_1"/>
    <property type="match status" value="1"/>
</dbReference>
<dbReference type="SUPFAM" id="SSF56214">
    <property type="entry name" value="4'-phosphopantetheinyl transferase"/>
    <property type="match status" value="2"/>
</dbReference>
<keyword evidence="2" id="KW-0597">Phosphoprotein</keyword>